<proteinExistence type="inferred from homology"/>
<dbReference type="GO" id="GO:0000967">
    <property type="term" value="P:rRNA 5'-end processing"/>
    <property type="evidence" value="ECO:0007669"/>
    <property type="project" value="UniProtKB-UniRule"/>
</dbReference>
<dbReference type="OrthoDB" id="9796140at2"/>
<dbReference type="Proteomes" id="UP000072660">
    <property type="component" value="Unassembled WGS sequence"/>
</dbReference>
<organism evidence="7 8">
    <name type="scientific">Ventosimonas gracilis</name>
    <dbReference type="NCBI Taxonomy" id="1680762"/>
    <lineage>
        <taxon>Bacteria</taxon>
        <taxon>Pseudomonadati</taxon>
        <taxon>Pseudomonadota</taxon>
        <taxon>Gammaproteobacteria</taxon>
        <taxon>Pseudomonadales</taxon>
        <taxon>Ventosimonadaceae</taxon>
        <taxon>Ventosimonas</taxon>
    </lineage>
</organism>
<dbReference type="Pfam" id="PF03652">
    <property type="entry name" value="RuvX"/>
    <property type="match status" value="1"/>
</dbReference>
<dbReference type="GO" id="GO:0005829">
    <property type="term" value="C:cytosol"/>
    <property type="evidence" value="ECO:0007669"/>
    <property type="project" value="TreeGrafter"/>
</dbReference>
<keyword evidence="1 5" id="KW-0963">Cytoplasm</keyword>
<evidence type="ECO:0000259" key="6">
    <source>
        <dbReference type="SMART" id="SM00732"/>
    </source>
</evidence>
<dbReference type="PANTHER" id="PTHR33317">
    <property type="entry name" value="POLYNUCLEOTIDYL TRANSFERASE, RIBONUCLEASE H-LIKE SUPERFAMILY PROTEIN"/>
    <property type="match status" value="1"/>
</dbReference>
<comment type="caution">
    <text evidence="7">The sequence shown here is derived from an EMBL/GenBank/DDBJ whole genome shotgun (WGS) entry which is preliminary data.</text>
</comment>
<dbReference type="InterPro" id="IPR006641">
    <property type="entry name" value="YqgF/RNaseH-like_dom"/>
</dbReference>
<dbReference type="RefSeq" id="WP_068389911.1">
    <property type="nucleotide sequence ID" value="NZ_LSZO01000145.1"/>
</dbReference>
<dbReference type="SUPFAM" id="SSF53098">
    <property type="entry name" value="Ribonuclease H-like"/>
    <property type="match status" value="1"/>
</dbReference>
<evidence type="ECO:0000256" key="4">
    <source>
        <dbReference type="ARBA" id="ARBA00022801"/>
    </source>
</evidence>
<evidence type="ECO:0000256" key="3">
    <source>
        <dbReference type="ARBA" id="ARBA00022722"/>
    </source>
</evidence>
<dbReference type="HAMAP" id="MF_00651">
    <property type="entry name" value="Nuclease_YqgF"/>
    <property type="match status" value="1"/>
</dbReference>
<dbReference type="AlphaFoldDB" id="A0A139SV04"/>
<dbReference type="InterPro" id="IPR037027">
    <property type="entry name" value="YqgF/RNaseH-like_dom_sf"/>
</dbReference>
<name>A0A139SV04_9GAMM</name>
<dbReference type="NCBIfam" id="TIGR00250">
    <property type="entry name" value="RNAse_H_YqgF"/>
    <property type="match status" value="1"/>
</dbReference>
<comment type="subcellular location">
    <subcellularLocation>
        <location evidence="5">Cytoplasm</location>
    </subcellularLocation>
</comment>
<dbReference type="SMART" id="SM00732">
    <property type="entry name" value="YqgFc"/>
    <property type="match status" value="1"/>
</dbReference>
<evidence type="ECO:0000313" key="8">
    <source>
        <dbReference type="Proteomes" id="UP000072660"/>
    </source>
</evidence>
<comment type="similarity">
    <text evidence="5">Belongs to the YqgF HJR family.</text>
</comment>
<evidence type="ECO:0000256" key="5">
    <source>
        <dbReference type="HAMAP-Rule" id="MF_00651"/>
    </source>
</evidence>
<dbReference type="EC" id="3.1.-.-" evidence="5"/>
<dbReference type="InterPro" id="IPR005227">
    <property type="entry name" value="YqgF"/>
</dbReference>
<dbReference type="InterPro" id="IPR012337">
    <property type="entry name" value="RNaseH-like_sf"/>
</dbReference>
<evidence type="ECO:0000313" key="7">
    <source>
        <dbReference type="EMBL" id="KXU38280.1"/>
    </source>
</evidence>
<feature type="domain" description="YqgF/RNase H-like" evidence="6">
    <location>
        <begin position="2"/>
        <end position="102"/>
    </location>
</feature>
<keyword evidence="4 5" id="KW-0378">Hydrolase</keyword>
<dbReference type="GO" id="GO:0016788">
    <property type="term" value="F:hydrolase activity, acting on ester bonds"/>
    <property type="evidence" value="ECO:0007669"/>
    <property type="project" value="UniProtKB-UniRule"/>
</dbReference>
<evidence type="ECO:0000256" key="1">
    <source>
        <dbReference type="ARBA" id="ARBA00022490"/>
    </source>
</evidence>
<evidence type="ECO:0000256" key="2">
    <source>
        <dbReference type="ARBA" id="ARBA00022517"/>
    </source>
</evidence>
<dbReference type="Gene3D" id="3.30.420.140">
    <property type="entry name" value="YqgF/RNase H-like domain"/>
    <property type="match status" value="1"/>
</dbReference>
<reference evidence="7 8" key="1">
    <citation type="submission" date="2016-02" db="EMBL/GenBank/DDBJ databases">
        <authorList>
            <person name="Wen L."/>
            <person name="He K."/>
            <person name="Yang H."/>
        </authorList>
    </citation>
    <scope>NUCLEOTIDE SEQUENCE [LARGE SCALE GENOMIC DNA]</scope>
    <source>
        <strain evidence="7 8">CV58</strain>
    </source>
</reference>
<dbReference type="CDD" id="cd16964">
    <property type="entry name" value="YqgF"/>
    <property type="match status" value="1"/>
</dbReference>
<protein>
    <recommendedName>
        <fullName evidence="5">Putative pre-16S rRNA nuclease</fullName>
        <ecNumber evidence="5">3.1.-.-</ecNumber>
    </recommendedName>
</protein>
<dbReference type="GO" id="GO:0004518">
    <property type="term" value="F:nuclease activity"/>
    <property type="evidence" value="ECO:0007669"/>
    <property type="project" value="UniProtKB-KW"/>
</dbReference>
<accession>A0A139SV04</accession>
<sequence length="148" mass="16038">MNRVLGFDYGTQKIGVAVGQSVTGGARELAVLKARDGVPNWDDIAKLLSEWQPDALVVGLPLNMDGSAGNISQRAEKFARRLHGRFNLPVHLHDERLSSFAARDERLSQDGGRKSRNKPIDALAAALIVEGFLQNQPKGQPLEPAATC</sequence>
<dbReference type="EMBL" id="LSZO01000145">
    <property type="protein sequence ID" value="KXU38280.1"/>
    <property type="molecule type" value="Genomic_DNA"/>
</dbReference>
<keyword evidence="8" id="KW-1185">Reference proteome</keyword>
<keyword evidence="3 5" id="KW-0540">Nuclease</keyword>
<keyword evidence="2 5" id="KW-0690">Ribosome biogenesis</keyword>
<gene>
    <name evidence="7" type="ORF">AXE65_02145</name>
</gene>
<comment type="function">
    <text evidence="5">Could be a nuclease involved in processing of the 5'-end of pre-16S rRNA.</text>
</comment>
<dbReference type="PANTHER" id="PTHR33317:SF4">
    <property type="entry name" value="POLYNUCLEOTIDYL TRANSFERASE, RIBONUCLEASE H-LIKE SUPERFAMILY PROTEIN"/>
    <property type="match status" value="1"/>
</dbReference>